<dbReference type="SUPFAM" id="SSF161098">
    <property type="entry name" value="MetI-like"/>
    <property type="match status" value="1"/>
</dbReference>
<evidence type="ECO:0000256" key="3">
    <source>
        <dbReference type="ARBA" id="ARBA00022475"/>
    </source>
</evidence>
<accession>A0A7C1H5N9</accession>
<feature type="transmembrane region" description="Helical" evidence="7">
    <location>
        <begin position="113"/>
        <end position="134"/>
    </location>
</feature>
<dbReference type="InterPro" id="IPR035906">
    <property type="entry name" value="MetI-like_sf"/>
</dbReference>
<dbReference type="Pfam" id="PF00528">
    <property type="entry name" value="BPD_transp_1"/>
    <property type="match status" value="1"/>
</dbReference>
<dbReference type="AlphaFoldDB" id="A0A7C1H5N9"/>
<dbReference type="CDD" id="cd06261">
    <property type="entry name" value="TM_PBP2"/>
    <property type="match status" value="1"/>
</dbReference>
<sequence>MKTKTKKKILPWLFIAPTFFFLGMFTYYPAFRSLFLSFMRMNMATPEPVFTGLDNFKRAFSTPLFWQVAGNNLFYAFVTVPITMALALALALLVNQKIFGSSFFKTTYFYPNVIPMAAASMIWLYIFLPGYGFLNYLLGKIGIPSIEWVSDSRFAMWALIIVAIWKNAGYYMVIFLGGLQQLPTEIYEVATIDGASAWRKFWKITWPLLSPTTFFAFIIAVINSFQAVDQIYLMTRGGPANTTNMFVYYIYQVAFKYWDFGYASALTVILLVLLLIFTMLAFFFMERRVFYESGERL</sequence>
<feature type="transmembrane region" description="Helical" evidence="7">
    <location>
        <begin position="208"/>
        <end position="228"/>
    </location>
</feature>
<evidence type="ECO:0000256" key="4">
    <source>
        <dbReference type="ARBA" id="ARBA00022692"/>
    </source>
</evidence>
<dbReference type="PANTHER" id="PTHR30193">
    <property type="entry name" value="ABC TRANSPORTER PERMEASE PROTEIN"/>
    <property type="match status" value="1"/>
</dbReference>
<proteinExistence type="inferred from homology"/>
<dbReference type="PROSITE" id="PS50928">
    <property type="entry name" value="ABC_TM1"/>
    <property type="match status" value="1"/>
</dbReference>
<name>A0A7C1H5N9_9BACT</name>
<dbReference type="InterPro" id="IPR051393">
    <property type="entry name" value="ABC_transporter_permease"/>
</dbReference>
<reference evidence="9" key="1">
    <citation type="journal article" date="2020" name="mSystems">
        <title>Genome- and Community-Level Interaction Insights into Carbon Utilization and Element Cycling Functions of Hydrothermarchaeota in Hydrothermal Sediment.</title>
        <authorList>
            <person name="Zhou Z."/>
            <person name="Liu Y."/>
            <person name="Xu W."/>
            <person name="Pan J."/>
            <person name="Luo Z.H."/>
            <person name="Li M."/>
        </authorList>
    </citation>
    <scope>NUCLEOTIDE SEQUENCE [LARGE SCALE GENOMIC DNA]</scope>
    <source>
        <strain evidence="9">SpSt-1179</strain>
    </source>
</reference>
<organism evidence="9">
    <name type="scientific">Mesotoga infera</name>
    <dbReference type="NCBI Taxonomy" id="1236046"/>
    <lineage>
        <taxon>Bacteria</taxon>
        <taxon>Thermotogati</taxon>
        <taxon>Thermotogota</taxon>
        <taxon>Thermotogae</taxon>
        <taxon>Kosmotogales</taxon>
        <taxon>Kosmotogaceae</taxon>
        <taxon>Mesotoga</taxon>
    </lineage>
</organism>
<comment type="subcellular location">
    <subcellularLocation>
        <location evidence="1 7">Cell membrane</location>
        <topology evidence="1 7">Multi-pass membrane protein</topology>
    </subcellularLocation>
</comment>
<feature type="transmembrane region" description="Helical" evidence="7">
    <location>
        <begin position="154"/>
        <end position="176"/>
    </location>
</feature>
<evidence type="ECO:0000256" key="6">
    <source>
        <dbReference type="ARBA" id="ARBA00023136"/>
    </source>
</evidence>
<protein>
    <submittedName>
        <fullName evidence="9">Sugar ABC transporter permease</fullName>
    </submittedName>
</protein>
<evidence type="ECO:0000256" key="2">
    <source>
        <dbReference type="ARBA" id="ARBA00022448"/>
    </source>
</evidence>
<comment type="similarity">
    <text evidence="7">Belongs to the binding-protein-dependent transport system permease family.</text>
</comment>
<feature type="transmembrane region" description="Helical" evidence="7">
    <location>
        <begin position="12"/>
        <end position="31"/>
    </location>
</feature>
<keyword evidence="5 7" id="KW-1133">Transmembrane helix</keyword>
<feature type="transmembrane region" description="Helical" evidence="7">
    <location>
        <begin position="260"/>
        <end position="284"/>
    </location>
</feature>
<keyword evidence="6 7" id="KW-0472">Membrane</keyword>
<dbReference type="GO" id="GO:0005886">
    <property type="term" value="C:plasma membrane"/>
    <property type="evidence" value="ECO:0007669"/>
    <property type="project" value="UniProtKB-SubCell"/>
</dbReference>
<dbReference type="PANTHER" id="PTHR30193:SF37">
    <property type="entry name" value="INNER MEMBRANE ABC TRANSPORTER PERMEASE PROTEIN YCJO"/>
    <property type="match status" value="1"/>
</dbReference>
<dbReference type="EMBL" id="DSBT01000118">
    <property type="protein sequence ID" value="HDP77346.1"/>
    <property type="molecule type" value="Genomic_DNA"/>
</dbReference>
<dbReference type="Gene3D" id="1.10.3720.10">
    <property type="entry name" value="MetI-like"/>
    <property type="match status" value="1"/>
</dbReference>
<evidence type="ECO:0000256" key="1">
    <source>
        <dbReference type="ARBA" id="ARBA00004651"/>
    </source>
</evidence>
<keyword evidence="3" id="KW-1003">Cell membrane</keyword>
<evidence type="ECO:0000256" key="5">
    <source>
        <dbReference type="ARBA" id="ARBA00022989"/>
    </source>
</evidence>
<comment type="caution">
    <text evidence="9">The sequence shown here is derived from an EMBL/GenBank/DDBJ whole genome shotgun (WGS) entry which is preliminary data.</text>
</comment>
<keyword evidence="4 7" id="KW-0812">Transmembrane</keyword>
<gene>
    <name evidence="9" type="ORF">ENN47_04015</name>
</gene>
<keyword evidence="2 7" id="KW-0813">Transport</keyword>
<feature type="transmembrane region" description="Helical" evidence="7">
    <location>
        <begin position="73"/>
        <end position="93"/>
    </location>
</feature>
<dbReference type="GO" id="GO:0055085">
    <property type="term" value="P:transmembrane transport"/>
    <property type="evidence" value="ECO:0007669"/>
    <property type="project" value="InterPro"/>
</dbReference>
<feature type="domain" description="ABC transmembrane type-1" evidence="8">
    <location>
        <begin position="69"/>
        <end position="281"/>
    </location>
</feature>
<evidence type="ECO:0000256" key="7">
    <source>
        <dbReference type="RuleBase" id="RU363032"/>
    </source>
</evidence>
<evidence type="ECO:0000259" key="8">
    <source>
        <dbReference type="PROSITE" id="PS50928"/>
    </source>
</evidence>
<evidence type="ECO:0000313" key="9">
    <source>
        <dbReference type="EMBL" id="HDP77346.1"/>
    </source>
</evidence>
<dbReference type="Proteomes" id="UP000886198">
    <property type="component" value="Unassembled WGS sequence"/>
</dbReference>
<dbReference type="InterPro" id="IPR000515">
    <property type="entry name" value="MetI-like"/>
</dbReference>